<evidence type="ECO:0000256" key="3">
    <source>
        <dbReference type="ARBA" id="ARBA00023295"/>
    </source>
</evidence>
<evidence type="ECO:0000313" key="5">
    <source>
        <dbReference type="EMBL" id="GFO94797.1"/>
    </source>
</evidence>
<dbReference type="EMBL" id="BLYL01000010">
    <property type="protein sequence ID" value="GFO94797.1"/>
    <property type="molecule type" value="Genomic_DNA"/>
</dbReference>
<dbReference type="PANTHER" id="PTHR10357:SF179">
    <property type="entry name" value="NEUTRAL AND BASIC AMINO ACID TRANSPORT PROTEIN RBAT"/>
    <property type="match status" value="1"/>
</dbReference>
<dbReference type="InterPro" id="IPR013780">
    <property type="entry name" value="Glyco_hydro_b"/>
</dbReference>
<dbReference type="SUPFAM" id="SSF51445">
    <property type="entry name" value="(Trans)glycosidases"/>
    <property type="match status" value="1"/>
</dbReference>
<organism evidence="5 6">
    <name type="scientific">Coprococcus eutactus</name>
    <dbReference type="NCBI Taxonomy" id="33043"/>
    <lineage>
        <taxon>Bacteria</taxon>
        <taxon>Bacillati</taxon>
        <taxon>Bacillota</taxon>
        <taxon>Clostridia</taxon>
        <taxon>Lachnospirales</taxon>
        <taxon>Lachnospiraceae</taxon>
        <taxon>Coprococcus</taxon>
    </lineage>
</organism>
<evidence type="ECO:0000256" key="2">
    <source>
        <dbReference type="ARBA" id="ARBA00022801"/>
    </source>
</evidence>
<dbReference type="InterPro" id="IPR045857">
    <property type="entry name" value="O16G_dom_2"/>
</dbReference>
<dbReference type="GO" id="GO:0004556">
    <property type="term" value="F:alpha-amylase activity"/>
    <property type="evidence" value="ECO:0007669"/>
    <property type="project" value="TreeGrafter"/>
</dbReference>
<dbReference type="Gene3D" id="2.60.40.1180">
    <property type="entry name" value="Golgi alpha-mannosidase II"/>
    <property type="match status" value="1"/>
</dbReference>
<evidence type="ECO:0000256" key="1">
    <source>
        <dbReference type="ARBA" id="ARBA00008061"/>
    </source>
</evidence>
<dbReference type="Gene3D" id="3.20.20.80">
    <property type="entry name" value="Glycosidases"/>
    <property type="match status" value="1"/>
</dbReference>
<evidence type="ECO:0000259" key="4">
    <source>
        <dbReference type="SMART" id="SM00642"/>
    </source>
</evidence>
<dbReference type="Pfam" id="PF00128">
    <property type="entry name" value="Alpha-amylase"/>
    <property type="match status" value="1"/>
</dbReference>
<gene>
    <name evidence="5" type="ORF">COEU31_18430</name>
</gene>
<keyword evidence="3" id="KW-0326">Glycosidase</keyword>
<protein>
    <submittedName>
        <fullName evidence="5">Alpha-amylase</fullName>
    </submittedName>
</protein>
<dbReference type="GO" id="GO:0009313">
    <property type="term" value="P:oligosaccharide catabolic process"/>
    <property type="evidence" value="ECO:0007669"/>
    <property type="project" value="TreeGrafter"/>
</dbReference>
<reference evidence="5" key="1">
    <citation type="submission" date="2020-06" db="EMBL/GenBank/DDBJ databases">
        <title>Characterization of fructooligosaccharide metabolism and fructooligosaccharide-degrading enzymes in human commensal butyrate producers.</title>
        <authorList>
            <person name="Tanno H."/>
            <person name="Fujii T."/>
            <person name="Hirano K."/>
            <person name="Maeno S."/>
            <person name="Tonozuka T."/>
            <person name="Sakamoto M."/>
            <person name="Ohkuma M."/>
            <person name="Tochio T."/>
            <person name="Endo A."/>
        </authorList>
    </citation>
    <scope>NUCLEOTIDE SEQUENCE</scope>
    <source>
        <strain evidence="5">JCM 31265</strain>
    </source>
</reference>
<evidence type="ECO:0000313" key="6">
    <source>
        <dbReference type="Proteomes" id="UP000660047"/>
    </source>
</evidence>
<dbReference type="AlphaFoldDB" id="A0AAI9K5B7"/>
<dbReference type="Gene3D" id="3.90.400.10">
    <property type="entry name" value="Oligo-1,6-glucosidase, Domain 2"/>
    <property type="match status" value="1"/>
</dbReference>
<sequence length="565" mass="65283">MDRKWWKEAVFYQIYPRSFYDSNGDGIGDLKGITEKLPYLKNLGVTAVWICPFFKSPMKDNGYDISDYYDVNPEFGTIEDADELIRCANENGIKIIMDMVINHTSDQHRWFQEACRDRHSKYRNYYIFKDNIDGLADLRSNFGGSTWTQIEDGSWYFHSFAKEQPDLNWECEEMRQELYDMMNWWLDKGVSGFRMDAITFIKKDLSFPPMPSDGEDGRCDVGKCCLNRPGIDEFLHELKLNTYGRGDFVTVAETPGVPNEDLDRYIGRDGHFSMIFDFSYTDIDINPGDLWLHQRDWTIEEFKDKLFTNQRLVKKIGWAANYLENHDQPRSIGKYFPAGDIPEYRTQMAKALGALFFFLKGTPFVYQGQELGMINTHFDNIDELDDINSKGQFARCIEAGYSEAEAMESVNIRSRDQSRLPMQWNSDKNFGFSVHEPWLACNNQCDLQTVELESADKDSVLNFYKAMIQLRNHSEYTQTLIYGDLEDVETDNAGIIVYRRKPVQIECVCGTGANAESTDRSVYVVVNMTGEDVGYAIPETADMLMGNYADYDGTLRPYETVVYAV</sequence>
<dbReference type="SMART" id="SM00642">
    <property type="entry name" value="Aamy"/>
    <property type="match status" value="1"/>
</dbReference>
<proteinExistence type="inferred from homology"/>
<feature type="domain" description="Glycosyl hydrolase family 13 catalytic" evidence="4">
    <location>
        <begin position="13"/>
        <end position="419"/>
    </location>
</feature>
<keyword evidence="2" id="KW-0378">Hydrolase</keyword>
<comment type="caution">
    <text evidence="5">The sequence shown here is derived from an EMBL/GenBank/DDBJ whole genome shotgun (WGS) entry which is preliminary data.</text>
</comment>
<dbReference type="CDD" id="cd11333">
    <property type="entry name" value="AmyAc_SI_OligoGlu_DGase"/>
    <property type="match status" value="1"/>
</dbReference>
<name>A0AAI9K5B7_9FIRM</name>
<dbReference type="PANTHER" id="PTHR10357">
    <property type="entry name" value="ALPHA-AMYLASE FAMILY MEMBER"/>
    <property type="match status" value="1"/>
</dbReference>
<accession>A0AAI9K5B7</accession>
<dbReference type="InterPro" id="IPR017853">
    <property type="entry name" value="GH"/>
</dbReference>
<dbReference type="SUPFAM" id="SSF51011">
    <property type="entry name" value="Glycosyl hydrolase domain"/>
    <property type="match status" value="1"/>
</dbReference>
<dbReference type="FunFam" id="3.20.20.80:FF:000064">
    <property type="entry name" value="Oligo-1,6-glucosidase"/>
    <property type="match status" value="2"/>
</dbReference>
<dbReference type="Proteomes" id="UP000660047">
    <property type="component" value="Unassembled WGS sequence"/>
</dbReference>
<dbReference type="InterPro" id="IPR006047">
    <property type="entry name" value="GH13_cat_dom"/>
</dbReference>
<comment type="similarity">
    <text evidence="1">Belongs to the glycosyl hydrolase 13 family.</text>
</comment>
<dbReference type="RefSeq" id="WP_055145497.1">
    <property type="nucleotide sequence ID" value="NZ_BLYL01000010.1"/>
</dbReference>